<keyword evidence="4" id="KW-0133">Cell shape</keyword>
<organism evidence="11 13">
    <name type="scientific">Heyndrickxia sporothermodurans</name>
    <dbReference type="NCBI Taxonomy" id="46224"/>
    <lineage>
        <taxon>Bacteria</taxon>
        <taxon>Bacillati</taxon>
        <taxon>Bacillota</taxon>
        <taxon>Bacilli</taxon>
        <taxon>Bacillales</taxon>
        <taxon>Bacillaceae</taxon>
        <taxon>Heyndrickxia</taxon>
    </lineage>
</organism>
<feature type="domain" description="Peptidase S11 D-alanyl-D-alanine carboxypeptidase A N-terminal" evidence="10">
    <location>
        <begin position="38"/>
        <end position="272"/>
    </location>
</feature>
<dbReference type="STRING" id="46224.B4102_3318"/>
<keyword evidence="11" id="KW-0645">Protease</keyword>
<evidence type="ECO:0000256" key="2">
    <source>
        <dbReference type="ARBA" id="ARBA00022729"/>
    </source>
</evidence>
<dbReference type="Pfam" id="PF00768">
    <property type="entry name" value="Peptidase_S11"/>
    <property type="match status" value="1"/>
</dbReference>
<evidence type="ECO:0000256" key="7">
    <source>
        <dbReference type="PIRSR" id="PIRSR618044-1"/>
    </source>
</evidence>
<keyword evidence="5" id="KW-0573">Peptidoglycan synthesis</keyword>
<dbReference type="GO" id="GO:0008360">
    <property type="term" value="P:regulation of cell shape"/>
    <property type="evidence" value="ECO:0007669"/>
    <property type="project" value="UniProtKB-KW"/>
</dbReference>
<keyword evidence="13" id="KW-1185">Reference proteome</keyword>
<feature type="active site" description="Proton acceptor" evidence="7">
    <location>
        <position position="71"/>
    </location>
</feature>
<evidence type="ECO:0000256" key="5">
    <source>
        <dbReference type="ARBA" id="ARBA00022984"/>
    </source>
</evidence>
<evidence type="ECO:0000256" key="6">
    <source>
        <dbReference type="ARBA" id="ARBA00023316"/>
    </source>
</evidence>
<keyword evidence="2" id="KW-0732">Signal</keyword>
<keyword evidence="6" id="KW-0961">Cell wall biogenesis/degradation</keyword>
<keyword evidence="11" id="KW-0121">Carboxypeptidase</keyword>
<sequence>MKKFLILCIVLFVSGILYKYPEYLKKPFGLHIESNKNLIQGKAGVLIDENSGKILYAKNANERLYPASTTKILTALIALEKANENDPIRIGNEVMLRESGESSAGLKPGQVLPFKVLLRAMLLPSGNDAARAIAVYIAKKDNNQPNMTSEAALDYFSKLMNAKAKQIGATHSHFVNPHGLHNPNHYSTAEDLAKIAREARKFKEFREIVSEEVYKDSSETFYNRNELVNRSSQHYFDGADGIKTGFTDEAGHCLVSSASKNGKKLIAVVLHSSKENVWNDSTAMLEYGFQEKYAKK</sequence>
<evidence type="ECO:0000256" key="3">
    <source>
        <dbReference type="ARBA" id="ARBA00022801"/>
    </source>
</evidence>
<dbReference type="InterPro" id="IPR018044">
    <property type="entry name" value="Peptidase_S11"/>
</dbReference>
<dbReference type="InterPro" id="IPR001967">
    <property type="entry name" value="Peptidase_S11_N"/>
</dbReference>
<dbReference type="PATRIC" id="fig|46224.3.peg.3402"/>
<dbReference type="PANTHER" id="PTHR21581">
    <property type="entry name" value="D-ALANYL-D-ALANINE CARBOXYPEPTIDASE"/>
    <property type="match status" value="1"/>
</dbReference>
<comment type="similarity">
    <text evidence="1 9">Belongs to the peptidase S11 family.</text>
</comment>
<evidence type="ECO:0000259" key="10">
    <source>
        <dbReference type="Pfam" id="PF00768"/>
    </source>
</evidence>
<dbReference type="EMBL" id="CP066701">
    <property type="protein sequence ID" value="QQX26978.1"/>
    <property type="molecule type" value="Genomic_DNA"/>
</dbReference>
<evidence type="ECO:0000256" key="4">
    <source>
        <dbReference type="ARBA" id="ARBA00022960"/>
    </source>
</evidence>
<gene>
    <name evidence="11" type="ORF">B4102_3318</name>
    <name evidence="12" type="ORF">JGZ69_09530</name>
</gene>
<dbReference type="GO" id="GO:0009002">
    <property type="term" value="F:serine-type D-Ala-D-Ala carboxypeptidase activity"/>
    <property type="evidence" value="ECO:0007669"/>
    <property type="project" value="UniProtKB-EC"/>
</dbReference>
<feature type="active site" evidence="7">
    <location>
        <position position="125"/>
    </location>
</feature>
<dbReference type="Gene3D" id="3.40.710.10">
    <property type="entry name" value="DD-peptidase/beta-lactamase superfamily"/>
    <property type="match status" value="1"/>
</dbReference>
<evidence type="ECO:0000313" key="13">
    <source>
        <dbReference type="Proteomes" id="UP000075666"/>
    </source>
</evidence>
<name>A0A150KVQ2_9BACI</name>
<dbReference type="InterPro" id="IPR012338">
    <property type="entry name" value="Beta-lactam/transpept-like"/>
</dbReference>
<evidence type="ECO:0000256" key="1">
    <source>
        <dbReference type="ARBA" id="ARBA00007164"/>
    </source>
</evidence>
<dbReference type="OrthoDB" id="9791132at2"/>
<evidence type="ECO:0000313" key="11">
    <source>
        <dbReference type="EMBL" id="KYD04120.1"/>
    </source>
</evidence>
<feature type="active site" description="Acyl-ester intermediate" evidence="7">
    <location>
        <position position="68"/>
    </location>
</feature>
<dbReference type="GO" id="GO:0009252">
    <property type="term" value="P:peptidoglycan biosynthetic process"/>
    <property type="evidence" value="ECO:0007669"/>
    <property type="project" value="UniProtKB-KW"/>
</dbReference>
<accession>A0A150KVQ2</accession>
<feature type="binding site" evidence="8">
    <location>
        <position position="243"/>
    </location>
    <ligand>
        <name>substrate</name>
    </ligand>
</feature>
<protein>
    <submittedName>
        <fullName evidence="11">D-alanyl-D-alanine carboxypeptidase</fullName>
        <ecNumber evidence="11">3.4.16.4</ecNumber>
    </submittedName>
</protein>
<keyword evidence="3 11" id="KW-0378">Hydrolase</keyword>
<dbReference type="RefSeq" id="WP_066232278.1">
    <property type="nucleotide sequence ID" value="NZ_CP066701.1"/>
</dbReference>
<evidence type="ECO:0000256" key="9">
    <source>
        <dbReference type="RuleBase" id="RU004016"/>
    </source>
</evidence>
<dbReference type="GO" id="GO:0071555">
    <property type="term" value="P:cell wall organization"/>
    <property type="evidence" value="ECO:0007669"/>
    <property type="project" value="UniProtKB-KW"/>
</dbReference>
<dbReference type="Proteomes" id="UP000075666">
    <property type="component" value="Unassembled WGS sequence"/>
</dbReference>
<dbReference type="PRINTS" id="PR00725">
    <property type="entry name" value="DADACBPTASE1"/>
</dbReference>
<dbReference type="SUPFAM" id="SSF56601">
    <property type="entry name" value="beta-lactamase/transpeptidase-like"/>
    <property type="match status" value="1"/>
</dbReference>
<evidence type="ECO:0000256" key="8">
    <source>
        <dbReference type="PIRSR" id="PIRSR618044-2"/>
    </source>
</evidence>
<evidence type="ECO:0000313" key="12">
    <source>
        <dbReference type="EMBL" id="QQX26978.1"/>
    </source>
</evidence>
<dbReference type="PANTHER" id="PTHR21581:SF6">
    <property type="entry name" value="TRAFFICKING PROTEIN PARTICLE COMPLEX SUBUNIT 12"/>
    <property type="match status" value="1"/>
</dbReference>
<proteinExistence type="inferred from homology"/>
<dbReference type="KEGG" id="hspo:JGZ69_09530"/>
<dbReference type="Proteomes" id="UP000595512">
    <property type="component" value="Chromosome"/>
</dbReference>
<dbReference type="EC" id="3.4.16.4" evidence="11"/>
<reference evidence="12 14" key="2">
    <citation type="submission" date="2020-12" db="EMBL/GenBank/DDBJ databases">
        <title>Taxonomic evaluation of the Bacillus sporothermodurans group of bacteria based on whole genome sequences.</title>
        <authorList>
            <person name="Fiedler G."/>
            <person name="Herbstmann A.-D."/>
            <person name="Doll E."/>
            <person name="Wenning M."/>
            <person name="Brinks E."/>
            <person name="Kabisch J."/>
            <person name="Breitenwieser F."/>
            <person name="Lappann M."/>
            <person name="Boehnlein C."/>
            <person name="Franz C."/>
        </authorList>
    </citation>
    <scope>NUCLEOTIDE SEQUENCE [LARGE SCALE GENOMIC DNA]</scope>
    <source>
        <strain evidence="12 14">DSM 10599</strain>
    </source>
</reference>
<dbReference type="EMBL" id="LQYN01000064">
    <property type="protein sequence ID" value="KYD04120.1"/>
    <property type="molecule type" value="Genomic_DNA"/>
</dbReference>
<evidence type="ECO:0000313" key="14">
    <source>
        <dbReference type="Proteomes" id="UP000595512"/>
    </source>
</evidence>
<reference evidence="11 13" key="1">
    <citation type="submission" date="2016-01" db="EMBL/GenBank/DDBJ databases">
        <title>Genome Sequences of Twelve Sporeforming Bacillus Species Isolated from Foods.</title>
        <authorList>
            <person name="Berendsen E.M."/>
            <person name="Wells-Bennik M.H."/>
            <person name="Krawcyk A.O."/>
            <person name="De Jong A."/>
            <person name="Holsappel S."/>
            <person name="Eijlander R.T."/>
            <person name="Kuipers O.P."/>
        </authorList>
    </citation>
    <scope>NUCLEOTIDE SEQUENCE [LARGE SCALE GENOMIC DNA]</scope>
    <source>
        <strain evidence="11 13">B4102</strain>
    </source>
</reference>
<dbReference type="GO" id="GO:0006508">
    <property type="term" value="P:proteolysis"/>
    <property type="evidence" value="ECO:0007669"/>
    <property type="project" value="InterPro"/>
</dbReference>
<dbReference type="AlphaFoldDB" id="A0A150KVQ2"/>